<feature type="compositionally biased region" description="Polar residues" evidence="1">
    <location>
        <begin position="202"/>
        <end position="216"/>
    </location>
</feature>
<protein>
    <submittedName>
        <fullName evidence="3">Uncharacterized protein</fullName>
    </submittedName>
</protein>
<comment type="caution">
    <text evidence="3">The sequence shown here is derived from an EMBL/GenBank/DDBJ whole genome shotgun (WGS) entry which is preliminary data.</text>
</comment>
<evidence type="ECO:0000256" key="2">
    <source>
        <dbReference type="SAM" id="SignalP"/>
    </source>
</evidence>
<feature type="region of interest" description="Disordered" evidence="1">
    <location>
        <begin position="202"/>
        <end position="241"/>
    </location>
</feature>
<feature type="chain" id="PRO_5040210837" evidence="2">
    <location>
        <begin position="19"/>
        <end position="320"/>
    </location>
</feature>
<sequence length="320" mass="35773">MALLLSFKGLDVLAFAGAHVIQYAASYIAPIVSQWPRYNWRARLHAQEDSSSLTRRWVSTQQHECAKNGWVASSVQRPDVSMNPYHDTLAETQTDTRSPSPLESIETKSEVEENQDLIGRVDKMETGLVLGMGGGTRAPCFLDGEWLSIGKRWARKTVFDRDTNLKTCSAPVQMLCNGKKVSKFADLTSGKLAPFKLAPRSKSGQSIESAPATNPLQLRPPSAASLAPKNKKKSAVEKEMEAKRPYTPAESVLTKAPTFIKDAEGAYRIVWARWNKTSTTELYYVCHFSRDTSIRCDYCNIHHGPCEKECFQIHVRKGFD</sequence>
<accession>A0A9P8CIR9</accession>
<dbReference type="Proteomes" id="UP000887226">
    <property type="component" value="Unassembled WGS sequence"/>
</dbReference>
<keyword evidence="4" id="KW-1185">Reference proteome</keyword>
<evidence type="ECO:0000313" key="4">
    <source>
        <dbReference type="Proteomes" id="UP000887226"/>
    </source>
</evidence>
<dbReference type="EMBL" id="MU253753">
    <property type="protein sequence ID" value="KAG9248232.1"/>
    <property type="molecule type" value="Genomic_DNA"/>
</dbReference>
<organism evidence="3 4">
    <name type="scientific">Calycina marina</name>
    <dbReference type="NCBI Taxonomy" id="1763456"/>
    <lineage>
        <taxon>Eukaryota</taxon>
        <taxon>Fungi</taxon>
        <taxon>Dikarya</taxon>
        <taxon>Ascomycota</taxon>
        <taxon>Pezizomycotina</taxon>
        <taxon>Leotiomycetes</taxon>
        <taxon>Helotiales</taxon>
        <taxon>Pezizellaceae</taxon>
        <taxon>Calycina</taxon>
    </lineage>
</organism>
<proteinExistence type="predicted"/>
<feature type="region of interest" description="Disordered" evidence="1">
    <location>
        <begin position="91"/>
        <end position="113"/>
    </location>
</feature>
<dbReference type="AlphaFoldDB" id="A0A9P8CIR9"/>
<name>A0A9P8CIR9_9HELO</name>
<feature type="compositionally biased region" description="Polar residues" evidence="1">
    <location>
        <begin position="91"/>
        <end position="101"/>
    </location>
</feature>
<reference evidence="3" key="1">
    <citation type="journal article" date="2021" name="IMA Fungus">
        <title>Genomic characterization of three marine fungi, including Emericellopsis atlantica sp. nov. with signatures of a generalist lifestyle and marine biomass degradation.</title>
        <authorList>
            <person name="Hagestad O.C."/>
            <person name="Hou L."/>
            <person name="Andersen J.H."/>
            <person name="Hansen E.H."/>
            <person name="Altermark B."/>
            <person name="Li C."/>
            <person name="Kuhnert E."/>
            <person name="Cox R.J."/>
            <person name="Crous P.W."/>
            <person name="Spatafora J.W."/>
            <person name="Lail K."/>
            <person name="Amirebrahimi M."/>
            <person name="Lipzen A."/>
            <person name="Pangilinan J."/>
            <person name="Andreopoulos W."/>
            <person name="Hayes R.D."/>
            <person name="Ng V."/>
            <person name="Grigoriev I.V."/>
            <person name="Jackson S.A."/>
            <person name="Sutton T.D.S."/>
            <person name="Dobson A.D.W."/>
            <person name="Rama T."/>
        </authorList>
    </citation>
    <scope>NUCLEOTIDE SEQUENCE</scope>
    <source>
        <strain evidence="3">TRa3180A</strain>
    </source>
</reference>
<evidence type="ECO:0000256" key="1">
    <source>
        <dbReference type="SAM" id="MobiDB-lite"/>
    </source>
</evidence>
<evidence type="ECO:0000313" key="3">
    <source>
        <dbReference type="EMBL" id="KAG9248232.1"/>
    </source>
</evidence>
<keyword evidence="2" id="KW-0732">Signal</keyword>
<feature type="signal peptide" evidence="2">
    <location>
        <begin position="1"/>
        <end position="18"/>
    </location>
</feature>
<gene>
    <name evidence="3" type="ORF">BJ878DRAFT_538547</name>
</gene>